<dbReference type="SMART" id="SM00829">
    <property type="entry name" value="PKS_ER"/>
    <property type="match status" value="1"/>
</dbReference>
<dbReference type="InterPro" id="IPR013154">
    <property type="entry name" value="ADH-like_N"/>
</dbReference>
<protein>
    <submittedName>
        <fullName evidence="2">Putative zinc-type alcohol dehydrogenase-like protein C16A3.02c</fullName>
    </submittedName>
</protein>
<dbReference type="InterPro" id="IPR050700">
    <property type="entry name" value="YIM1/Zinc_Alcohol_DH_Fams"/>
</dbReference>
<dbReference type="CDD" id="cd08267">
    <property type="entry name" value="MDR1"/>
    <property type="match status" value="1"/>
</dbReference>
<dbReference type="PANTHER" id="PTHR11695:SF294">
    <property type="entry name" value="RETICULON-4-INTERACTING PROTEIN 1, MITOCHONDRIAL"/>
    <property type="match status" value="1"/>
</dbReference>
<dbReference type="GO" id="GO:0005739">
    <property type="term" value="C:mitochondrion"/>
    <property type="evidence" value="ECO:0007669"/>
    <property type="project" value="TreeGrafter"/>
</dbReference>
<dbReference type="SUPFAM" id="SSF51735">
    <property type="entry name" value="NAD(P)-binding Rossmann-fold domains"/>
    <property type="match status" value="1"/>
</dbReference>
<organism evidence="2 3">
    <name type="scientific">Neohortaea acidophila</name>
    <dbReference type="NCBI Taxonomy" id="245834"/>
    <lineage>
        <taxon>Eukaryota</taxon>
        <taxon>Fungi</taxon>
        <taxon>Dikarya</taxon>
        <taxon>Ascomycota</taxon>
        <taxon>Pezizomycotina</taxon>
        <taxon>Dothideomycetes</taxon>
        <taxon>Dothideomycetidae</taxon>
        <taxon>Mycosphaerellales</taxon>
        <taxon>Teratosphaeriaceae</taxon>
        <taxon>Neohortaea</taxon>
    </lineage>
</organism>
<dbReference type="SUPFAM" id="SSF50129">
    <property type="entry name" value="GroES-like"/>
    <property type="match status" value="1"/>
</dbReference>
<name>A0A6A6PMN8_9PEZI</name>
<dbReference type="Pfam" id="PF13602">
    <property type="entry name" value="ADH_zinc_N_2"/>
    <property type="match status" value="1"/>
</dbReference>
<dbReference type="RefSeq" id="XP_033587948.1">
    <property type="nucleotide sequence ID" value="XM_033734202.1"/>
</dbReference>
<accession>A0A6A6PMN8</accession>
<dbReference type="Pfam" id="PF08240">
    <property type="entry name" value="ADH_N"/>
    <property type="match status" value="1"/>
</dbReference>
<dbReference type="Gene3D" id="3.40.50.720">
    <property type="entry name" value="NAD(P)-binding Rossmann-like Domain"/>
    <property type="match status" value="1"/>
</dbReference>
<keyword evidence="3" id="KW-1185">Reference proteome</keyword>
<dbReference type="GeneID" id="54475204"/>
<dbReference type="OrthoDB" id="201656at2759"/>
<dbReference type="AlphaFoldDB" id="A0A6A6PMN8"/>
<dbReference type="GO" id="GO:0016491">
    <property type="term" value="F:oxidoreductase activity"/>
    <property type="evidence" value="ECO:0007669"/>
    <property type="project" value="InterPro"/>
</dbReference>
<feature type="domain" description="Enoyl reductase (ER)" evidence="1">
    <location>
        <begin position="21"/>
        <end position="336"/>
    </location>
</feature>
<evidence type="ECO:0000259" key="1">
    <source>
        <dbReference type="SMART" id="SM00829"/>
    </source>
</evidence>
<evidence type="ECO:0000313" key="2">
    <source>
        <dbReference type="EMBL" id="KAF2481378.1"/>
    </source>
</evidence>
<reference evidence="2" key="1">
    <citation type="journal article" date="2020" name="Stud. Mycol.">
        <title>101 Dothideomycetes genomes: a test case for predicting lifestyles and emergence of pathogens.</title>
        <authorList>
            <person name="Haridas S."/>
            <person name="Albert R."/>
            <person name="Binder M."/>
            <person name="Bloem J."/>
            <person name="Labutti K."/>
            <person name="Salamov A."/>
            <person name="Andreopoulos B."/>
            <person name="Baker S."/>
            <person name="Barry K."/>
            <person name="Bills G."/>
            <person name="Bluhm B."/>
            <person name="Cannon C."/>
            <person name="Castanera R."/>
            <person name="Culley D."/>
            <person name="Daum C."/>
            <person name="Ezra D."/>
            <person name="Gonzalez J."/>
            <person name="Henrissat B."/>
            <person name="Kuo A."/>
            <person name="Liang C."/>
            <person name="Lipzen A."/>
            <person name="Lutzoni F."/>
            <person name="Magnuson J."/>
            <person name="Mondo S."/>
            <person name="Nolan M."/>
            <person name="Ohm R."/>
            <person name="Pangilinan J."/>
            <person name="Park H.-J."/>
            <person name="Ramirez L."/>
            <person name="Alfaro M."/>
            <person name="Sun H."/>
            <person name="Tritt A."/>
            <person name="Yoshinaga Y."/>
            <person name="Zwiers L.-H."/>
            <person name="Turgeon B."/>
            <person name="Goodwin S."/>
            <person name="Spatafora J."/>
            <person name="Crous P."/>
            <person name="Grigoriev I."/>
        </authorList>
    </citation>
    <scope>NUCLEOTIDE SEQUENCE</scope>
    <source>
        <strain evidence="2">CBS 113389</strain>
    </source>
</reference>
<dbReference type="Proteomes" id="UP000799767">
    <property type="component" value="Unassembled WGS sequence"/>
</dbReference>
<sequence length="344" mass="36469">MASKGFPSTMRAWQFSSTAGGLDKNLTLNPSAPLPTPKPTQHLIRVLAMAFNPVDYKVCEVQFINRLAVTKPAIPGLDVAGRIVKPAAGSDLQEGQLVFGVAATSAIAGGALAEYAVVNDARSVAAPAGLSPLHAASIPIAGLTAYQTIVPYVKPGSRVFVNGGSGGVGIFSIQIAKAVGCHVVATCSTPNVELCKSLGADEVIDYKKGPVLEALKKQHPPFDHIVDNVGGNYELFWRAHEYSQPTARYVYVGGTPSLSFAMFMVKAKFWPGFLGGGKRAYQGIFAQQRPEELRQIGEWIVEGKIKPVIDSKVPFAEAPTGVTKQKSGRARGKIVVDVALEGEK</sequence>
<dbReference type="EMBL" id="MU001638">
    <property type="protein sequence ID" value="KAF2481378.1"/>
    <property type="molecule type" value="Genomic_DNA"/>
</dbReference>
<dbReference type="Gene3D" id="3.90.180.10">
    <property type="entry name" value="Medium-chain alcohol dehydrogenases, catalytic domain"/>
    <property type="match status" value="1"/>
</dbReference>
<dbReference type="InterPro" id="IPR020843">
    <property type="entry name" value="ER"/>
</dbReference>
<dbReference type="InterPro" id="IPR036291">
    <property type="entry name" value="NAD(P)-bd_dom_sf"/>
</dbReference>
<gene>
    <name evidence="2" type="ORF">BDY17DRAFT_301235</name>
</gene>
<dbReference type="InterPro" id="IPR011032">
    <property type="entry name" value="GroES-like_sf"/>
</dbReference>
<dbReference type="PANTHER" id="PTHR11695">
    <property type="entry name" value="ALCOHOL DEHYDROGENASE RELATED"/>
    <property type="match status" value="1"/>
</dbReference>
<proteinExistence type="predicted"/>
<evidence type="ECO:0000313" key="3">
    <source>
        <dbReference type="Proteomes" id="UP000799767"/>
    </source>
</evidence>